<dbReference type="InterPro" id="IPR043129">
    <property type="entry name" value="ATPase_NBD"/>
</dbReference>
<dbReference type="InterPro" id="IPR002731">
    <property type="entry name" value="ATPase_BadF"/>
</dbReference>
<dbReference type="InterPro" id="IPR052519">
    <property type="entry name" value="Euk-type_GlcNAc_Kinase"/>
</dbReference>
<dbReference type="Pfam" id="PF01869">
    <property type="entry name" value="BcrAD_BadFG"/>
    <property type="match status" value="1"/>
</dbReference>
<reference evidence="2 3" key="1">
    <citation type="submission" date="2019-10" db="EMBL/GenBank/DDBJ databases">
        <title>Description of Paenibacillus terrestris sp. nov.</title>
        <authorList>
            <person name="Carlier A."/>
            <person name="Qi S."/>
        </authorList>
    </citation>
    <scope>NUCLEOTIDE SEQUENCE [LARGE SCALE GENOMIC DNA]</scope>
    <source>
        <strain evidence="2 3">LMG 31458</strain>
    </source>
</reference>
<dbReference type="PANTHER" id="PTHR43190">
    <property type="entry name" value="N-ACETYL-D-GLUCOSAMINE KINASE"/>
    <property type="match status" value="1"/>
</dbReference>
<comment type="caution">
    <text evidence="2">The sequence shown here is derived from an EMBL/GenBank/DDBJ whole genome shotgun (WGS) entry which is preliminary data.</text>
</comment>
<gene>
    <name evidence="2" type="ORF">GC098_02775</name>
</gene>
<dbReference type="CDD" id="cd24007">
    <property type="entry name" value="ASKHA_NBD_eukNAGK-like"/>
    <property type="match status" value="1"/>
</dbReference>
<dbReference type="EMBL" id="WHOA01000019">
    <property type="protein sequence ID" value="NOU70369.1"/>
    <property type="molecule type" value="Genomic_DNA"/>
</dbReference>
<name>A0ABX1XRG8_9BACL</name>
<evidence type="ECO:0000313" key="2">
    <source>
        <dbReference type="EMBL" id="NOU70369.1"/>
    </source>
</evidence>
<dbReference type="SUPFAM" id="SSF53067">
    <property type="entry name" value="Actin-like ATPase domain"/>
    <property type="match status" value="2"/>
</dbReference>
<dbReference type="PANTHER" id="PTHR43190:SF3">
    <property type="entry name" value="N-ACETYL-D-GLUCOSAMINE KINASE"/>
    <property type="match status" value="1"/>
</dbReference>
<dbReference type="Gene3D" id="3.30.420.40">
    <property type="match status" value="2"/>
</dbReference>
<evidence type="ECO:0000313" key="3">
    <source>
        <dbReference type="Proteomes" id="UP000616779"/>
    </source>
</evidence>
<sequence>MPYVIGIDGGGTKTSCAIQYIELDGQVVSWERGKTLFGEATNPQSVGWDAMYCRLKDLISQAIQASAIRPGEVVGICAGIAGARLEADEVRIEQSLLQIAGELKLNTEVVYTVTTDLYIALRGMLDSKQSQGILVIAGTGSNAIGLTDGVLYRSGGWGHVLGDEGSGYAIGLEALRAVCRAYDYREAPTELSHMVLKALKISGESELITYMYPASPPKNEIASMAKLVIEASHRSDQTAIRILQKAADDLAELVRSLFLKSRKFDVHTPVFVTGSVFTHSELLRERFAQHLKKDGLGHVQLSRGDSLDGALTVARECFTQIYNQ</sequence>
<proteinExistence type="predicted"/>
<evidence type="ECO:0000259" key="1">
    <source>
        <dbReference type="Pfam" id="PF01869"/>
    </source>
</evidence>
<keyword evidence="3" id="KW-1185">Reference proteome</keyword>
<accession>A0ABX1XRG8</accession>
<feature type="domain" description="ATPase BadF/BadG/BcrA/BcrD type" evidence="1">
    <location>
        <begin position="5"/>
        <end position="304"/>
    </location>
</feature>
<dbReference type="RefSeq" id="WP_171640777.1">
    <property type="nucleotide sequence ID" value="NZ_WHOA01000019.1"/>
</dbReference>
<protein>
    <recommendedName>
        <fullName evidence="1">ATPase BadF/BadG/BcrA/BcrD type domain-containing protein</fullName>
    </recommendedName>
</protein>
<dbReference type="Proteomes" id="UP000616779">
    <property type="component" value="Unassembled WGS sequence"/>
</dbReference>
<organism evidence="2 3">
    <name type="scientific">Paenibacillus phytorum</name>
    <dbReference type="NCBI Taxonomy" id="2654977"/>
    <lineage>
        <taxon>Bacteria</taxon>
        <taxon>Bacillati</taxon>
        <taxon>Bacillota</taxon>
        <taxon>Bacilli</taxon>
        <taxon>Bacillales</taxon>
        <taxon>Paenibacillaceae</taxon>
        <taxon>Paenibacillus</taxon>
    </lineage>
</organism>